<gene>
    <name evidence="1" type="ORF">I79_002631</name>
</gene>
<accession>G3GXY6</accession>
<evidence type="ECO:0000313" key="1">
    <source>
        <dbReference type="EMBL" id="EGV97988.1"/>
    </source>
</evidence>
<protein>
    <submittedName>
        <fullName evidence="1">Uncharacterized protein</fullName>
    </submittedName>
</protein>
<sequence>MGIPGSCCCKALPAVFSPAAVLLDTTHKAFAALFLHKYFPRSQGKFQSPTPVLPTQAYFSPWLLQPACPPNINAGT</sequence>
<organism evidence="1 2">
    <name type="scientific">Cricetulus griseus</name>
    <name type="common">Chinese hamster</name>
    <name type="synonym">Cricetulus barabensis griseus</name>
    <dbReference type="NCBI Taxonomy" id="10029"/>
    <lineage>
        <taxon>Eukaryota</taxon>
        <taxon>Metazoa</taxon>
        <taxon>Chordata</taxon>
        <taxon>Craniata</taxon>
        <taxon>Vertebrata</taxon>
        <taxon>Euteleostomi</taxon>
        <taxon>Mammalia</taxon>
        <taxon>Eutheria</taxon>
        <taxon>Euarchontoglires</taxon>
        <taxon>Glires</taxon>
        <taxon>Rodentia</taxon>
        <taxon>Myomorpha</taxon>
        <taxon>Muroidea</taxon>
        <taxon>Cricetidae</taxon>
        <taxon>Cricetinae</taxon>
        <taxon>Cricetulus</taxon>
    </lineage>
</organism>
<dbReference type="Proteomes" id="UP000001075">
    <property type="component" value="Unassembled WGS sequence"/>
</dbReference>
<name>G3GXY6_CRIGR</name>
<reference evidence="2" key="1">
    <citation type="journal article" date="2011" name="Nat. Biotechnol.">
        <title>The genomic sequence of the Chinese hamster ovary (CHO)-K1 cell line.</title>
        <authorList>
            <person name="Xu X."/>
            <person name="Nagarajan H."/>
            <person name="Lewis N.E."/>
            <person name="Pan S."/>
            <person name="Cai Z."/>
            <person name="Liu X."/>
            <person name="Chen W."/>
            <person name="Xie M."/>
            <person name="Wang W."/>
            <person name="Hammond S."/>
            <person name="Andersen M.R."/>
            <person name="Neff N."/>
            <person name="Passarelli B."/>
            <person name="Koh W."/>
            <person name="Fan H.C."/>
            <person name="Wang J."/>
            <person name="Gui Y."/>
            <person name="Lee K.H."/>
            <person name="Betenbaugh M.J."/>
            <person name="Quake S.R."/>
            <person name="Famili I."/>
            <person name="Palsson B.O."/>
            <person name="Wang J."/>
        </authorList>
    </citation>
    <scope>NUCLEOTIDE SEQUENCE [LARGE SCALE GENOMIC DNA]</scope>
    <source>
        <strain evidence="2">CHO K1 cell line</strain>
    </source>
</reference>
<dbReference type="AlphaFoldDB" id="G3GXY6"/>
<evidence type="ECO:0000313" key="2">
    <source>
        <dbReference type="Proteomes" id="UP000001075"/>
    </source>
</evidence>
<dbReference type="EMBL" id="JH000062">
    <property type="protein sequence ID" value="EGV97988.1"/>
    <property type="molecule type" value="Genomic_DNA"/>
</dbReference>
<proteinExistence type="predicted"/>
<dbReference type="InParanoid" id="G3GXY6"/>